<organism evidence="2 3">
    <name type="scientific">Halopseudomonas yangmingensis</name>
    <dbReference type="NCBI Taxonomy" id="1720063"/>
    <lineage>
        <taxon>Bacteria</taxon>
        <taxon>Pseudomonadati</taxon>
        <taxon>Pseudomonadota</taxon>
        <taxon>Gammaproteobacteria</taxon>
        <taxon>Pseudomonadales</taxon>
        <taxon>Pseudomonadaceae</taxon>
        <taxon>Halopseudomonas</taxon>
    </lineage>
</organism>
<dbReference type="GO" id="GO:0004519">
    <property type="term" value="F:endonuclease activity"/>
    <property type="evidence" value="ECO:0007669"/>
    <property type="project" value="UniProtKB-KW"/>
</dbReference>
<name>A0A1I4P4A2_9GAMM</name>
<protein>
    <submittedName>
        <fullName evidence="2">DNA (Cytosine-5)-methyltransferase 1/putative restriction endonuclease</fullName>
    </submittedName>
</protein>
<sequence length="211" mass="23890">MKLSNLASLDPIITGSGRKGLQGASALDREVWNAFSTDSLSMLPLAEQALQLALESSKQTTMHEAENVAAYQEDDHFANVKVRKGQKLFRDAVLTAYENRCCVTGVAEPRFLVASHIRPWRQDPENRLNPRNGLCLSLMIDKAFDLGLITFSEDYRLVLSAELKQHEKNPHIAETFFTRMGQPITLPSKFTPDQRFLAWHRESYFVGNPLR</sequence>
<dbReference type="GO" id="GO:0032259">
    <property type="term" value="P:methylation"/>
    <property type="evidence" value="ECO:0007669"/>
    <property type="project" value="UniProtKB-KW"/>
</dbReference>
<dbReference type="EMBL" id="FOUI01000002">
    <property type="protein sequence ID" value="SFM22475.1"/>
    <property type="molecule type" value="Genomic_DNA"/>
</dbReference>
<feature type="domain" description="HNH nuclease" evidence="1">
    <location>
        <begin position="101"/>
        <end position="151"/>
    </location>
</feature>
<dbReference type="InterPro" id="IPR003615">
    <property type="entry name" value="HNH_nuc"/>
</dbReference>
<evidence type="ECO:0000313" key="3">
    <source>
        <dbReference type="Proteomes" id="UP000243629"/>
    </source>
</evidence>
<keyword evidence="3" id="KW-1185">Reference proteome</keyword>
<dbReference type="Proteomes" id="UP000243629">
    <property type="component" value="Unassembled WGS sequence"/>
</dbReference>
<dbReference type="Pfam" id="PF13391">
    <property type="entry name" value="HNH_2"/>
    <property type="match status" value="1"/>
</dbReference>
<keyword evidence="2" id="KW-0255">Endonuclease</keyword>
<reference evidence="3" key="1">
    <citation type="submission" date="2016-10" db="EMBL/GenBank/DDBJ databases">
        <authorList>
            <person name="Varghese N."/>
            <person name="Submissions S."/>
        </authorList>
    </citation>
    <scope>NUCLEOTIDE SEQUENCE [LARGE SCALE GENOMIC DNA]</scope>
    <source>
        <strain evidence="3">DSM 24213</strain>
    </source>
</reference>
<dbReference type="GO" id="GO:0008168">
    <property type="term" value="F:methyltransferase activity"/>
    <property type="evidence" value="ECO:0007669"/>
    <property type="project" value="UniProtKB-KW"/>
</dbReference>
<accession>A0A1I4P4A2</accession>
<keyword evidence="2" id="KW-0808">Transferase</keyword>
<dbReference type="AlphaFoldDB" id="A0A1I4P4A2"/>
<keyword evidence="2" id="KW-0489">Methyltransferase</keyword>
<evidence type="ECO:0000313" key="2">
    <source>
        <dbReference type="EMBL" id="SFM22475.1"/>
    </source>
</evidence>
<evidence type="ECO:0000259" key="1">
    <source>
        <dbReference type="Pfam" id="PF13391"/>
    </source>
</evidence>
<proteinExistence type="predicted"/>
<keyword evidence="2" id="KW-0540">Nuclease</keyword>
<keyword evidence="2" id="KW-0378">Hydrolase</keyword>
<gene>
    <name evidence="2" type="ORF">SAMN05216217_102105</name>
</gene>